<dbReference type="STRING" id="1465756.BIV18_06145"/>
<comment type="caution">
    <text evidence="10">The sequence shown here is derived from an EMBL/GenBank/DDBJ whole genome shotgun (WGS) entry which is preliminary data.</text>
</comment>
<dbReference type="CDD" id="cd03262">
    <property type="entry name" value="ABC_HisP_GlnQ"/>
    <property type="match status" value="1"/>
</dbReference>
<dbReference type="AlphaFoldDB" id="A0A1U7M0B5"/>
<evidence type="ECO:0000256" key="1">
    <source>
        <dbReference type="ARBA" id="ARBA00004202"/>
    </source>
</evidence>
<evidence type="ECO:0000256" key="8">
    <source>
        <dbReference type="ARBA" id="ARBA00023136"/>
    </source>
</evidence>
<keyword evidence="8" id="KW-0472">Membrane</keyword>
<evidence type="ECO:0000256" key="6">
    <source>
        <dbReference type="ARBA" id="ARBA00022840"/>
    </source>
</evidence>
<dbReference type="PROSITE" id="PS50893">
    <property type="entry name" value="ABC_TRANSPORTER_2"/>
    <property type="match status" value="1"/>
</dbReference>
<keyword evidence="3" id="KW-0813">Transport</keyword>
<dbReference type="GO" id="GO:0005886">
    <property type="term" value="C:plasma membrane"/>
    <property type="evidence" value="ECO:0007669"/>
    <property type="project" value="UniProtKB-SubCell"/>
</dbReference>
<keyword evidence="6 10" id="KW-0067">ATP-binding</keyword>
<dbReference type="EMBL" id="MJIH01000001">
    <property type="protein sequence ID" value="OLR65122.1"/>
    <property type="molecule type" value="Genomic_DNA"/>
</dbReference>
<feature type="domain" description="ABC transporter" evidence="9">
    <location>
        <begin position="2"/>
        <end position="236"/>
    </location>
</feature>
<dbReference type="InterPro" id="IPR003593">
    <property type="entry name" value="AAA+_ATPase"/>
</dbReference>
<dbReference type="Proteomes" id="UP000187166">
    <property type="component" value="Unassembled WGS sequence"/>
</dbReference>
<dbReference type="Gene3D" id="3.40.50.300">
    <property type="entry name" value="P-loop containing nucleotide triphosphate hydrolases"/>
    <property type="match status" value="1"/>
</dbReference>
<dbReference type="GO" id="GO:0005524">
    <property type="term" value="F:ATP binding"/>
    <property type="evidence" value="ECO:0007669"/>
    <property type="project" value="UniProtKB-KW"/>
</dbReference>
<dbReference type="PANTHER" id="PTHR43166">
    <property type="entry name" value="AMINO ACID IMPORT ATP-BINDING PROTEIN"/>
    <property type="match status" value="1"/>
</dbReference>
<dbReference type="SMART" id="SM00382">
    <property type="entry name" value="AAA"/>
    <property type="match status" value="1"/>
</dbReference>
<dbReference type="Pfam" id="PF00005">
    <property type="entry name" value="ABC_tran"/>
    <property type="match status" value="1"/>
</dbReference>
<dbReference type="InterPro" id="IPR003439">
    <property type="entry name" value="ABC_transporter-like_ATP-bd"/>
</dbReference>
<dbReference type="PANTHER" id="PTHR43166:SF9">
    <property type="entry name" value="GLUTAMATE_ASPARTATE IMPORT ATP-BINDING PROTEIN GLTL"/>
    <property type="match status" value="1"/>
</dbReference>
<evidence type="ECO:0000259" key="9">
    <source>
        <dbReference type="PROSITE" id="PS50893"/>
    </source>
</evidence>
<keyword evidence="4" id="KW-1003">Cell membrane</keyword>
<dbReference type="PIRSF" id="PIRSF039085">
    <property type="entry name" value="ABC_ATPase_HisP"/>
    <property type="match status" value="1"/>
</dbReference>
<evidence type="ECO:0000256" key="7">
    <source>
        <dbReference type="ARBA" id="ARBA00022970"/>
    </source>
</evidence>
<evidence type="ECO:0000313" key="11">
    <source>
        <dbReference type="Proteomes" id="UP000187166"/>
    </source>
</evidence>
<protein>
    <submittedName>
        <fullName evidence="10">Glutamine ABC transporter ATP-binding protein</fullName>
    </submittedName>
</protein>
<evidence type="ECO:0000256" key="3">
    <source>
        <dbReference type="ARBA" id="ARBA00022448"/>
    </source>
</evidence>
<dbReference type="InterPro" id="IPR050086">
    <property type="entry name" value="MetN_ABC_transporter-like"/>
</dbReference>
<keyword evidence="5" id="KW-0547">Nucleotide-binding</keyword>
<accession>A0A1U7M0B5</accession>
<keyword evidence="11" id="KW-1185">Reference proteome</keyword>
<evidence type="ECO:0000313" key="10">
    <source>
        <dbReference type="EMBL" id="OLR65122.1"/>
    </source>
</evidence>
<dbReference type="GO" id="GO:0016887">
    <property type="term" value="F:ATP hydrolysis activity"/>
    <property type="evidence" value="ECO:0007669"/>
    <property type="project" value="InterPro"/>
</dbReference>
<gene>
    <name evidence="10" type="primary">glnQ</name>
    <name evidence="10" type="ORF">BIV18_06145</name>
</gene>
<dbReference type="InterPro" id="IPR017871">
    <property type="entry name" value="ABC_transporter-like_CS"/>
</dbReference>
<name>A0A1U7M0B5_9FIRM</name>
<dbReference type="InterPro" id="IPR030679">
    <property type="entry name" value="ABC_ATPase_HisP-typ"/>
</dbReference>
<comment type="subcellular location">
    <subcellularLocation>
        <location evidence="1">Cell membrane</location>
        <topology evidence="1">Peripheral membrane protein</topology>
    </subcellularLocation>
</comment>
<dbReference type="GO" id="GO:0015424">
    <property type="term" value="F:ABC-type amino acid transporter activity"/>
    <property type="evidence" value="ECO:0007669"/>
    <property type="project" value="InterPro"/>
</dbReference>
<evidence type="ECO:0000256" key="4">
    <source>
        <dbReference type="ARBA" id="ARBA00022475"/>
    </source>
</evidence>
<comment type="similarity">
    <text evidence="2">Belongs to the ABC transporter superfamily.</text>
</comment>
<dbReference type="PROSITE" id="PS00211">
    <property type="entry name" value="ABC_TRANSPORTER_1"/>
    <property type="match status" value="1"/>
</dbReference>
<organism evidence="10 11">
    <name type="scientific">Peptoniphilus porci</name>
    <dbReference type="NCBI Taxonomy" id="2652280"/>
    <lineage>
        <taxon>Bacteria</taxon>
        <taxon>Bacillati</taxon>
        <taxon>Bacillota</taxon>
        <taxon>Tissierellia</taxon>
        <taxon>Tissierellales</taxon>
        <taxon>Peptoniphilaceae</taxon>
        <taxon>Peptoniphilus</taxon>
    </lineage>
</organism>
<reference evidence="10 11" key="1">
    <citation type="journal article" date="2016" name="Appl. Environ. Microbiol.">
        <title>Function and Phylogeny of Bacterial Butyryl Coenzyme A:Acetate Transferases and Their Diversity in the Proximal Colon of Swine.</title>
        <authorList>
            <person name="Trachsel J."/>
            <person name="Bayles D.O."/>
            <person name="Looft T."/>
            <person name="Levine U.Y."/>
            <person name="Allen H.K."/>
        </authorList>
    </citation>
    <scope>NUCLEOTIDE SEQUENCE [LARGE SCALE GENOMIC DNA]</scope>
    <source>
        <strain evidence="10 11">35-6-1</strain>
    </source>
</reference>
<sequence>MIKIKNLYKSFGDKEVLKGINLDIEDSTVTTIIGASGSGKSTLLRTINLLEKCDDGKIFLDGYEITGENPNLEKIRLKIGMVFQNFNLFPNKSVIENITLAPIKVKGEDEKSAKENAIALLKSMGLEDKVYSYPNSLSGGQKQRVAIARALANKPEVLLFDEPTSALDPEMVKEVLNVIKFLAKKGLTMIIVTHEMGFAREISDNIVFMKNGIVEDIGDPNYIFYETKNENTKKFLQAVL</sequence>
<keyword evidence="7" id="KW-0029">Amino-acid transport</keyword>
<dbReference type="InterPro" id="IPR027417">
    <property type="entry name" value="P-loop_NTPase"/>
</dbReference>
<proteinExistence type="inferred from homology"/>
<evidence type="ECO:0000256" key="2">
    <source>
        <dbReference type="ARBA" id="ARBA00005417"/>
    </source>
</evidence>
<dbReference type="SUPFAM" id="SSF52540">
    <property type="entry name" value="P-loop containing nucleoside triphosphate hydrolases"/>
    <property type="match status" value="1"/>
</dbReference>
<evidence type="ECO:0000256" key="5">
    <source>
        <dbReference type="ARBA" id="ARBA00022741"/>
    </source>
</evidence>